<dbReference type="PROSITE" id="PS00455">
    <property type="entry name" value="AMP_BINDING"/>
    <property type="match status" value="1"/>
</dbReference>
<keyword evidence="3" id="KW-0436">Ligase</keyword>
<dbReference type="InterPro" id="IPR042099">
    <property type="entry name" value="ANL_N_sf"/>
</dbReference>
<dbReference type="InterPro" id="IPR010071">
    <property type="entry name" value="AA_adenyl_dom"/>
</dbReference>
<evidence type="ECO:0000259" key="5">
    <source>
        <dbReference type="PROSITE" id="PS50075"/>
    </source>
</evidence>
<dbReference type="Proteomes" id="UP000234275">
    <property type="component" value="Unassembled WGS sequence"/>
</dbReference>
<name>A0A2I2G6I6_9EURO</name>
<evidence type="ECO:0000256" key="1">
    <source>
        <dbReference type="ARBA" id="ARBA00022450"/>
    </source>
</evidence>
<dbReference type="GO" id="GO:0044550">
    <property type="term" value="P:secondary metabolite biosynthetic process"/>
    <property type="evidence" value="ECO:0007669"/>
    <property type="project" value="TreeGrafter"/>
</dbReference>
<dbReference type="FunFam" id="3.40.50.12780:FF:000014">
    <property type="entry name" value="Nonribosomal peptide synthetase 1"/>
    <property type="match status" value="1"/>
</dbReference>
<accession>A0A2I2G6I6</accession>
<evidence type="ECO:0000313" key="7">
    <source>
        <dbReference type="Proteomes" id="UP000234275"/>
    </source>
</evidence>
<dbReference type="Gene3D" id="3.30.300.30">
    <property type="match status" value="2"/>
</dbReference>
<dbReference type="GeneID" id="36562554"/>
<dbReference type="InterPro" id="IPR036736">
    <property type="entry name" value="ACP-like_sf"/>
</dbReference>
<dbReference type="Pfam" id="PF00668">
    <property type="entry name" value="Condensation"/>
    <property type="match status" value="2"/>
</dbReference>
<keyword evidence="2" id="KW-0597">Phosphoprotein</keyword>
<dbReference type="GO" id="GO:0005737">
    <property type="term" value="C:cytoplasm"/>
    <property type="evidence" value="ECO:0007669"/>
    <property type="project" value="TreeGrafter"/>
</dbReference>
<comment type="similarity">
    <text evidence="4">Belongs to the NRP synthetase family.</text>
</comment>
<keyword evidence="1" id="KW-0596">Phosphopantetheine</keyword>
<dbReference type="Pfam" id="PF00550">
    <property type="entry name" value="PP-binding"/>
    <property type="match status" value="2"/>
</dbReference>
<dbReference type="Gene3D" id="3.30.559.10">
    <property type="entry name" value="Chloramphenicol acetyltransferase-like domain"/>
    <property type="match status" value="2"/>
</dbReference>
<dbReference type="GO" id="GO:1904091">
    <property type="term" value="F:non-ribosomal peptide synthetase activity"/>
    <property type="evidence" value="ECO:0007669"/>
    <property type="project" value="UniProtKB-ARBA"/>
</dbReference>
<dbReference type="NCBIfam" id="TIGR01733">
    <property type="entry name" value="AA-adenyl-dom"/>
    <property type="match status" value="2"/>
</dbReference>
<organism evidence="6 7">
    <name type="scientific">Aspergillus steynii IBT 23096</name>
    <dbReference type="NCBI Taxonomy" id="1392250"/>
    <lineage>
        <taxon>Eukaryota</taxon>
        <taxon>Fungi</taxon>
        <taxon>Dikarya</taxon>
        <taxon>Ascomycota</taxon>
        <taxon>Pezizomycotina</taxon>
        <taxon>Eurotiomycetes</taxon>
        <taxon>Eurotiomycetidae</taxon>
        <taxon>Eurotiales</taxon>
        <taxon>Aspergillaceae</taxon>
        <taxon>Aspergillus</taxon>
        <taxon>Aspergillus subgen. Circumdati</taxon>
    </lineage>
</organism>
<dbReference type="PANTHER" id="PTHR45527:SF1">
    <property type="entry name" value="FATTY ACID SYNTHASE"/>
    <property type="match status" value="1"/>
</dbReference>
<dbReference type="CDD" id="cd05918">
    <property type="entry name" value="A_NRPS_SidN3_like"/>
    <property type="match status" value="2"/>
</dbReference>
<dbReference type="PROSITE" id="PS50075">
    <property type="entry name" value="CARRIER"/>
    <property type="match status" value="2"/>
</dbReference>
<proteinExistence type="inferred from homology"/>
<dbReference type="Pfam" id="PF00501">
    <property type="entry name" value="AMP-binding"/>
    <property type="match status" value="2"/>
</dbReference>
<dbReference type="STRING" id="1392250.A0A2I2G6I6"/>
<protein>
    <submittedName>
        <fullName evidence="6">Acetyl-CoA synthetase-like protein</fullName>
    </submittedName>
</protein>
<dbReference type="InterPro" id="IPR045851">
    <property type="entry name" value="AMP-bd_C_sf"/>
</dbReference>
<reference evidence="6 7" key="1">
    <citation type="submission" date="2016-12" db="EMBL/GenBank/DDBJ databases">
        <title>The genomes of Aspergillus section Nigri reveals drivers in fungal speciation.</title>
        <authorList>
            <consortium name="DOE Joint Genome Institute"/>
            <person name="Vesth T.C."/>
            <person name="Nybo J."/>
            <person name="Theobald S."/>
            <person name="Brandl J."/>
            <person name="Frisvad J.C."/>
            <person name="Nielsen K.F."/>
            <person name="Lyhne E.K."/>
            <person name="Kogle M.E."/>
            <person name="Kuo A."/>
            <person name="Riley R."/>
            <person name="Clum A."/>
            <person name="Nolan M."/>
            <person name="Lipzen A."/>
            <person name="Salamov A."/>
            <person name="Henrissat B."/>
            <person name="Wiebenga A."/>
            <person name="De Vries R.P."/>
            <person name="Grigoriev I.V."/>
            <person name="Mortensen U.H."/>
            <person name="Andersen M.R."/>
            <person name="Baker S.E."/>
        </authorList>
    </citation>
    <scope>NUCLEOTIDE SEQUENCE [LARGE SCALE GENOMIC DNA]</scope>
    <source>
        <strain evidence="6 7">IBT 23096</strain>
    </source>
</reference>
<dbReference type="SUPFAM" id="SSF56801">
    <property type="entry name" value="Acetyl-CoA synthetase-like"/>
    <property type="match status" value="2"/>
</dbReference>
<dbReference type="VEuPathDB" id="FungiDB:P170DRAFT_511063"/>
<sequence length="2407" mass="264929">MEQPLTSQSTCAQVVEKSVEHPLAAEDFWKEYLKGVDAPHFPQCPDSSQTVSSSETLKRPCHITNQLNTREAFHSAILLAWALTLSQYTDSEEVVFGLVASGQDVLARDIENKKLPITPFRTHSRPHELAQDALSRIRLQQAQILPYQEAGLETIRGLSTDTAKACQFQNVLSIVSQQGPDAGGGCDSCLRPVGNYPLTVLCEMDGPCCLVMVKALFDPQIIMTAHTRWVLEQFTHNLRGILLHQEKTLGAVSEACPEHLGILSSWNSQVPDRIEQGVHELILQNCAARPNATAVSAWDGELTYKELDDLSSSLATRLQQLSVGPSSYVPVYSERSRYVLVAILAIMRAGGAFLLLPDSQPLSRVKELCRRVQAQVVLASYSCEQRLSQSGLPVITLDGDIGQGFENGSPVSVSVSPDDPVYIVFTSGSTGTPKGVVMGHSALATNAVRLAKELGCNFKSRWLACASFAFDVSVMELMFPLVQGACACVPGESQLSNDLEQAIQDFQTDIISSTPLRMRSVSPEKVPMIRTLMVGGEGLLQDDIKQWAPHLNFVQAYGPAECCVVSSKTTVKYNSEPSNLGSGINCNLWVIDHQDPGKRVPIGCPGELLIEGPLVGQGYLNDLEKSAASFVQPPAWLQQMRGEKAKCCYRTGDIVAYSPIGDGSVKFIGRKDNQIKLRGQRMELGEVEAHLRTALPDASSVVVDIINPENADDQKALTAFILQKAVVTDSDNDLFAPVGDPNFASTANIASQYLQARLPAYMVPTVFLPVRRMPSTTSDKLDRRLLRQRASNLPRRTLQEYRTQASSIQRPTNKSEEIVQEMVATVLKLEAANISMDDDFFYLGADSMHVMRLVKSARERDITLMSADVFHFPRLKDIAERMQSRLEGPDKIEDVAPFSLISSATREEIVQTSIGANDGGTSEIEDIYPCTPFQESLLALSATRKGAVAERFSVGLLSDVSLPRFRQAWDSVVQANPILRTTFATDSENKTFQLVHSKGPRWTEDGYVKLPEMGPGQSMIAFGLETDPDSSTSGSVRFVLAMHHALYDGWSYSSLLDQIEDAYCGHSTRTAPFNRFVQHVTSLDPDVANGYWKSQMAGYDSMPYPPRSSTTSGQCPSSYVEDRIAIRSIQGITKASFINVGWAMVLSQLTDCDDIVFGCTATGRDVPVEDIEVLNGPVVAVVPLRIQLRQDDIAIDALKRAQLQTADMAQFQHWGTQNIRKVSRETDAACQFQNLVVTHTPADDRAQSQVFTTVGDTDKDNAEFYTQPLVLVCFQFSDHIDARLRFDPGTITPGQAEAILNQFTHVLLSLQANPHKRLADLPSITQRDMEKLSAWSSPGPIQTKQCVHHLIEEISQKSPERPAVCSWDGSFTYRDLDEQASRLARHLAEQNVGPETFVPICLERSRWVAVAVLGVMKAGGAFVLLEPSQPMQRLHSICTQLDAKVAISSRQGVPSCSALPASIVSISNDETEWQCQTAVEKKPVVQAVPSNALYAVFTSGSTGKPKGVVVQHSAYSSLLQPLLSQTGISKETRYLHFSSFAFDAAITDLLSPLAAGGCLCLPSTNERSNDLAGAARRMGTCTVALTPSILRELDPDDYPTLKLVFIGGEAASASDIAKWSQKKRIVNVYGPAECSDISTLQPDMTPQTGGNDIGHPLASDCWVVRPSKPNQLMPIGFVGELLIGGPKLSRGYLNNPEETARAFINDPPSWLHSFRDPATSPMRLYKTGDLVWYHTDGSLRFVGRKDTQIKLRGQRIEPGEIEAAIHRLLPVGSHVAVDVITRGQGRSTAALAAFIAIPPAVDEEALEPSSAEENLFVMPNPLLQGTLARINQTLARELPKFMVPARYFLLDQMPLTVSEKLDRRLLKQRAQALSEEELRRLTTNTPSTTRRLPANISEELLFRACAKVLGRSADSIGLDDSFFDLGGDSILAISFTQEARKHGLRFKVFDIFRLPKLSDLASNATLYHNVKMSIGSSSYFGFSNEQDLRHAVSGPQVPLDKISKLLAATEAQVAGLHDPLHHLNFHITGPLDSSRLETACQKLVDRHEILRVVFQRVHDQVSQVILRSIDAPVRRLDCRTGSLAECVSSVCSEDDLPLPAFGAPITKFTLVHGPSDEQVLIIRLSPAQYAGNSFPLLTKELKTFYENDELPAPVPFSGLVDHWFRQRSNPDALRFWKTRLQGAKMTLLPEQTSQIDGHGRESEKFVTSEEYARALPIEDVTLATIVKAAWIIVLGSRTRETDLTFGVVCSGRDGKHSDVLGCCRNLLPHRTIVDRDWTVRELLSIVQKWAVESIPFDYLQMADIAEGQEQFGSVLYVQDTKPNHEIDIDGMVCRAEQLAPPPTRPYLTVEVIPHESHLLSLRLTAPENVLTKQRSQAMIGELAKTLKALRSSLGQRLSEFDLSVSEH</sequence>
<keyword evidence="7" id="KW-1185">Reference proteome</keyword>
<dbReference type="GO" id="GO:0031177">
    <property type="term" value="F:phosphopantetheine binding"/>
    <property type="evidence" value="ECO:0007669"/>
    <property type="project" value="InterPro"/>
</dbReference>
<dbReference type="GO" id="GO:0043041">
    <property type="term" value="P:amino acid activation for nonribosomal peptide biosynthetic process"/>
    <property type="evidence" value="ECO:0007669"/>
    <property type="project" value="TreeGrafter"/>
</dbReference>
<evidence type="ECO:0000256" key="3">
    <source>
        <dbReference type="ARBA" id="ARBA00022598"/>
    </source>
</evidence>
<dbReference type="RefSeq" id="XP_024703796.1">
    <property type="nucleotide sequence ID" value="XM_024854848.1"/>
</dbReference>
<dbReference type="InterPro" id="IPR023213">
    <property type="entry name" value="CAT-like_dom_sf"/>
</dbReference>
<dbReference type="InterPro" id="IPR020845">
    <property type="entry name" value="AMP-binding_CS"/>
</dbReference>
<dbReference type="Gene3D" id="1.10.1200.10">
    <property type="entry name" value="ACP-like"/>
    <property type="match status" value="2"/>
</dbReference>
<evidence type="ECO:0000256" key="4">
    <source>
        <dbReference type="ARBA" id="ARBA00029454"/>
    </source>
</evidence>
<feature type="domain" description="Carrier" evidence="5">
    <location>
        <begin position="1892"/>
        <end position="1968"/>
    </location>
</feature>
<comment type="caution">
    <text evidence="6">The sequence shown here is derived from an EMBL/GenBank/DDBJ whole genome shotgun (WGS) entry which is preliminary data.</text>
</comment>
<dbReference type="Gene3D" id="3.40.50.12780">
    <property type="entry name" value="N-terminal domain of ligase-like"/>
    <property type="match status" value="2"/>
</dbReference>
<dbReference type="SMART" id="SM00823">
    <property type="entry name" value="PKS_PP"/>
    <property type="match status" value="2"/>
</dbReference>
<dbReference type="FunFam" id="3.30.300.30:FF:000015">
    <property type="entry name" value="Nonribosomal peptide synthase SidD"/>
    <property type="match status" value="2"/>
</dbReference>
<dbReference type="SUPFAM" id="SSF52777">
    <property type="entry name" value="CoA-dependent acyltransferases"/>
    <property type="match status" value="5"/>
</dbReference>
<dbReference type="InterPro" id="IPR009081">
    <property type="entry name" value="PP-bd_ACP"/>
</dbReference>
<feature type="domain" description="Carrier" evidence="5">
    <location>
        <begin position="813"/>
        <end position="886"/>
    </location>
</feature>
<dbReference type="Gene3D" id="3.30.559.30">
    <property type="entry name" value="Nonribosomal peptide synthetase, condensation domain"/>
    <property type="match status" value="3"/>
</dbReference>
<gene>
    <name evidence="6" type="ORF">P170DRAFT_511063</name>
</gene>
<dbReference type="EMBL" id="MSFO01000005">
    <property type="protein sequence ID" value="PLB48494.1"/>
    <property type="molecule type" value="Genomic_DNA"/>
</dbReference>
<evidence type="ECO:0000256" key="2">
    <source>
        <dbReference type="ARBA" id="ARBA00022553"/>
    </source>
</evidence>
<dbReference type="GO" id="GO:0016874">
    <property type="term" value="F:ligase activity"/>
    <property type="evidence" value="ECO:0007669"/>
    <property type="project" value="UniProtKB-KW"/>
</dbReference>
<evidence type="ECO:0000313" key="6">
    <source>
        <dbReference type="EMBL" id="PLB48494.1"/>
    </source>
</evidence>
<dbReference type="PANTHER" id="PTHR45527">
    <property type="entry name" value="NONRIBOSOMAL PEPTIDE SYNTHETASE"/>
    <property type="match status" value="1"/>
</dbReference>
<dbReference type="OrthoDB" id="416786at2759"/>
<dbReference type="SUPFAM" id="SSF47336">
    <property type="entry name" value="ACP-like"/>
    <property type="match status" value="2"/>
</dbReference>
<dbReference type="InterPro" id="IPR020806">
    <property type="entry name" value="PKS_PP-bd"/>
</dbReference>
<dbReference type="CDD" id="cd19545">
    <property type="entry name" value="FUM14_C_NRPS-like"/>
    <property type="match status" value="1"/>
</dbReference>
<dbReference type="InterPro" id="IPR000873">
    <property type="entry name" value="AMP-dep_synth/lig_dom"/>
</dbReference>
<dbReference type="InterPro" id="IPR001242">
    <property type="entry name" value="Condensation_dom"/>
</dbReference>